<dbReference type="Proteomes" id="UP001500840">
    <property type="component" value="Unassembled WGS sequence"/>
</dbReference>
<organism evidence="2 3">
    <name type="scientific">Novipirellula rosea</name>
    <dbReference type="NCBI Taxonomy" id="1031540"/>
    <lineage>
        <taxon>Bacteria</taxon>
        <taxon>Pseudomonadati</taxon>
        <taxon>Planctomycetota</taxon>
        <taxon>Planctomycetia</taxon>
        <taxon>Pirellulales</taxon>
        <taxon>Pirellulaceae</taxon>
        <taxon>Novipirellula</taxon>
    </lineage>
</organism>
<proteinExistence type="predicted"/>
<sequence>MNASVESELPQCFRLRQHFASLAVDNVRQSVDAAIGHSTLTSRLRPGQTVAIAVGSRGIADLPTIVSAVVDFIKRCGGVPVIVPAMGSHGGATAEGQAALLRSLGIEEAAMGCEIRSSLDTIVIGTSTAGLDVHFDKFASQMDHVVVLNRIKPHTRLVGRYESGLAKMLMIGLGKHQGAIVYHQAMADANYCLDAMAAEIVPMIQTAAPISLGLAIIEDAFDQVSHVEAVEPAEFLSAEPRLLAMARERMPRLPFDHVDLLIVDRMGKEISGTGMDTNVVGRKWNDKVAAADEFPKVKQIYVRDLSDKSAGNAAGIGVAEFCHRRLVEKIDYEKTRVNCLTSMHASAGAVPIHFDCDREALVAAMGQVGKRTREQLRWIWIRDTLHLSELVCSEAYWDEVACGEDRNAAALETLGKLEPLTFDNEGNLRSISAFPGA</sequence>
<protein>
    <submittedName>
        <fullName evidence="2">Lactate racemase domain-containing protein</fullName>
    </submittedName>
</protein>
<dbReference type="Pfam" id="PF09861">
    <property type="entry name" value="Lar_N"/>
    <property type="match status" value="1"/>
</dbReference>
<feature type="domain" description="LarA-like N-terminal" evidence="1">
    <location>
        <begin position="25"/>
        <end position="187"/>
    </location>
</feature>
<dbReference type="EMBL" id="BAABGA010000120">
    <property type="protein sequence ID" value="GAA4471161.1"/>
    <property type="molecule type" value="Genomic_DNA"/>
</dbReference>
<name>A0ABP8NTP1_9BACT</name>
<reference evidence="3" key="1">
    <citation type="journal article" date="2019" name="Int. J. Syst. Evol. Microbiol.">
        <title>The Global Catalogue of Microorganisms (GCM) 10K type strain sequencing project: providing services to taxonomists for standard genome sequencing and annotation.</title>
        <authorList>
            <consortium name="The Broad Institute Genomics Platform"/>
            <consortium name="The Broad Institute Genome Sequencing Center for Infectious Disease"/>
            <person name="Wu L."/>
            <person name="Ma J."/>
        </authorList>
    </citation>
    <scope>NUCLEOTIDE SEQUENCE [LARGE SCALE GENOMIC DNA]</scope>
    <source>
        <strain evidence="3">JCM 17759</strain>
    </source>
</reference>
<evidence type="ECO:0000259" key="1">
    <source>
        <dbReference type="Pfam" id="PF09861"/>
    </source>
</evidence>
<dbReference type="InterPro" id="IPR018657">
    <property type="entry name" value="LarA-like_N"/>
</dbReference>
<comment type="caution">
    <text evidence="2">The sequence shown here is derived from an EMBL/GenBank/DDBJ whole genome shotgun (WGS) entry which is preliminary data.</text>
</comment>
<gene>
    <name evidence="2" type="ORF">GCM10023156_65330</name>
</gene>
<keyword evidence="3" id="KW-1185">Reference proteome</keyword>
<evidence type="ECO:0000313" key="2">
    <source>
        <dbReference type="EMBL" id="GAA4471161.1"/>
    </source>
</evidence>
<evidence type="ECO:0000313" key="3">
    <source>
        <dbReference type="Proteomes" id="UP001500840"/>
    </source>
</evidence>
<accession>A0ABP8NTP1</accession>
<dbReference type="Gene3D" id="3.40.50.11440">
    <property type="match status" value="1"/>
</dbReference>
<dbReference type="RefSeq" id="WP_345327874.1">
    <property type="nucleotide sequence ID" value="NZ_BAABGA010000120.1"/>
</dbReference>